<accession>A0ABN7TCV7</accession>
<dbReference type="InterPro" id="IPR005814">
    <property type="entry name" value="Aminotrans_3"/>
</dbReference>
<comment type="catalytic activity">
    <reaction evidence="19">
        <text>(2S)-2-aminobutanoate + glyoxylate = 2-oxobutanoate + glycine</text>
        <dbReference type="Rhea" id="RHEA:77339"/>
        <dbReference type="ChEBI" id="CHEBI:16763"/>
        <dbReference type="ChEBI" id="CHEBI:36655"/>
        <dbReference type="ChEBI" id="CHEBI:57305"/>
        <dbReference type="ChEBI" id="CHEBI:74359"/>
    </reaction>
</comment>
<evidence type="ECO:0000256" key="22">
    <source>
        <dbReference type="ARBA" id="ARBA00043751"/>
    </source>
</evidence>
<evidence type="ECO:0000256" key="32">
    <source>
        <dbReference type="ARBA" id="ARBA00048264"/>
    </source>
</evidence>
<comment type="catalytic activity">
    <reaction evidence="27">
        <text>2-oxopentanoate + N(omega),N(omega)-dimethyl-L-arginine = 5-(3,3-dimethylguanidino)-2-oxopentanoate + L-2-aminopentanoate</text>
        <dbReference type="Rhea" id="RHEA:77359"/>
        <dbReference type="ChEBI" id="CHEBI:28644"/>
        <dbReference type="ChEBI" id="CHEBI:58326"/>
        <dbReference type="ChEBI" id="CHEBI:58441"/>
        <dbReference type="ChEBI" id="CHEBI:197301"/>
    </reaction>
</comment>
<evidence type="ECO:0000256" key="4">
    <source>
        <dbReference type="ARBA" id="ARBA00011881"/>
    </source>
</evidence>
<comment type="subunit">
    <text evidence="4">Homotetramer.</text>
</comment>
<comment type="catalytic activity">
    <reaction evidence="21">
        <text>N(omega),N(omega)-dimethyl-L-arginine + oxaloacetate = 5-(3,3-dimethylguanidino)-2-oxopentanoate + L-aspartate</text>
        <dbReference type="Rhea" id="RHEA:77343"/>
        <dbReference type="ChEBI" id="CHEBI:16452"/>
        <dbReference type="ChEBI" id="CHEBI:29991"/>
        <dbReference type="ChEBI" id="CHEBI:58326"/>
        <dbReference type="ChEBI" id="CHEBI:197301"/>
    </reaction>
</comment>
<keyword evidence="6" id="KW-0032">Aminotransferase</keyword>
<evidence type="ECO:0000256" key="34">
    <source>
        <dbReference type="ARBA" id="ARBA00048560"/>
    </source>
</evidence>
<comment type="subcellular location">
    <subcellularLocation>
        <location evidence="2">Mitochondrion</location>
    </subcellularLocation>
</comment>
<evidence type="ECO:0000256" key="6">
    <source>
        <dbReference type="ARBA" id="ARBA00022576"/>
    </source>
</evidence>
<evidence type="ECO:0000256" key="31">
    <source>
        <dbReference type="ARBA" id="ARBA00047892"/>
    </source>
</evidence>
<comment type="catalytic activity">
    <reaction evidence="32">
        <text>L-ornithine + glyoxylate = 5-amino-2-oxopentanoate + glycine</text>
        <dbReference type="Rhea" id="RHEA:77331"/>
        <dbReference type="ChEBI" id="CHEBI:36655"/>
        <dbReference type="ChEBI" id="CHEBI:46911"/>
        <dbReference type="ChEBI" id="CHEBI:57305"/>
        <dbReference type="ChEBI" id="CHEBI:58802"/>
    </reaction>
</comment>
<evidence type="ECO:0000256" key="28">
    <source>
        <dbReference type="ARBA" id="ARBA00044055"/>
    </source>
</evidence>
<dbReference type="EC" id="2.6.1.40" evidence="12"/>
<dbReference type="Gene3D" id="3.90.1150.10">
    <property type="entry name" value="Aspartate Aminotransferase, domain 1"/>
    <property type="match status" value="1"/>
</dbReference>
<keyword evidence="41" id="KW-1185">Reference proteome</keyword>
<evidence type="ECO:0000256" key="36">
    <source>
        <dbReference type="ARBA" id="ARBA00048916"/>
    </source>
</evidence>
<comment type="catalytic activity">
    <reaction evidence="23">
        <text>N(omega)-methyl-L-arginine + pyruvate = 5-(3-methylguanidino)-2-oxopentanoate + L-alanine</text>
        <dbReference type="Rhea" id="RHEA:77319"/>
        <dbReference type="ChEBI" id="CHEBI:15361"/>
        <dbReference type="ChEBI" id="CHEBI:57972"/>
        <dbReference type="ChEBI" id="CHEBI:114953"/>
        <dbReference type="ChEBI" id="CHEBI:197314"/>
    </reaction>
</comment>
<keyword evidence="7" id="KW-0808">Transferase</keyword>
<dbReference type="CDD" id="cd00610">
    <property type="entry name" value="OAT_like"/>
    <property type="match status" value="1"/>
</dbReference>
<comment type="catalytic activity">
    <reaction evidence="31">
        <text>N(omega),N(omega)-dimethyl-L-arginine + glyoxylate = 5-(3,3-dimethylguanidino)-2-oxopentanoate + glycine</text>
        <dbReference type="Rhea" id="RHEA:77311"/>
        <dbReference type="ChEBI" id="CHEBI:36655"/>
        <dbReference type="ChEBI" id="CHEBI:57305"/>
        <dbReference type="ChEBI" id="CHEBI:58326"/>
        <dbReference type="ChEBI" id="CHEBI:197301"/>
    </reaction>
</comment>
<reference evidence="40 41" key="1">
    <citation type="submission" date="2021-04" db="EMBL/GenBank/DDBJ databases">
        <authorList>
            <person name="Bliznina A."/>
        </authorList>
    </citation>
    <scope>NUCLEOTIDE SEQUENCE [LARGE SCALE GENOMIC DNA]</scope>
</reference>
<dbReference type="PANTHER" id="PTHR45688">
    <property type="match status" value="1"/>
</dbReference>
<comment type="catalytic activity">
    <reaction evidence="24">
        <text>L-ornithine + pyruvate = 5-amino-2-oxopentanoate + L-alanine</text>
        <dbReference type="Rhea" id="RHEA:77327"/>
        <dbReference type="ChEBI" id="CHEBI:15361"/>
        <dbReference type="ChEBI" id="CHEBI:46911"/>
        <dbReference type="ChEBI" id="CHEBI:57972"/>
        <dbReference type="ChEBI" id="CHEBI:58802"/>
    </reaction>
</comment>
<dbReference type="InterPro" id="IPR015424">
    <property type="entry name" value="PyrdxlP-dep_Trfase"/>
</dbReference>
<comment type="catalytic activity">
    <reaction evidence="35">
        <text>N(omega)-methyl-L-arginine + glyoxylate = 5-(3-methylguanidino)-2-oxopentanoate + glycine</text>
        <dbReference type="Rhea" id="RHEA:77323"/>
        <dbReference type="ChEBI" id="CHEBI:36655"/>
        <dbReference type="ChEBI" id="CHEBI:57305"/>
        <dbReference type="ChEBI" id="CHEBI:114953"/>
        <dbReference type="ChEBI" id="CHEBI:197314"/>
    </reaction>
</comment>
<dbReference type="SUPFAM" id="SSF53383">
    <property type="entry name" value="PLP-dependent transferases"/>
    <property type="match status" value="1"/>
</dbReference>
<comment type="cofactor">
    <cofactor evidence="1">
        <name>pyridoxal 5'-phosphate</name>
        <dbReference type="ChEBI" id="CHEBI:597326"/>
    </cofactor>
</comment>
<evidence type="ECO:0000256" key="35">
    <source>
        <dbReference type="ARBA" id="ARBA00048760"/>
    </source>
</evidence>
<evidence type="ECO:0000256" key="19">
    <source>
        <dbReference type="ARBA" id="ARBA00043679"/>
    </source>
</evidence>
<evidence type="ECO:0000313" key="40">
    <source>
        <dbReference type="EMBL" id="CAG5113599.1"/>
    </source>
</evidence>
<comment type="catalytic activity">
    <reaction evidence="22">
        <text>2-oxobutanoate + L-alanine = (2S)-2-aminobutanoate + pyruvate</text>
        <dbReference type="Rhea" id="RHEA:77355"/>
        <dbReference type="ChEBI" id="CHEBI:15361"/>
        <dbReference type="ChEBI" id="CHEBI:16763"/>
        <dbReference type="ChEBI" id="CHEBI:57972"/>
        <dbReference type="ChEBI" id="CHEBI:74359"/>
        <dbReference type="EC" id="2.6.1.44"/>
    </reaction>
</comment>
<evidence type="ECO:0000256" key="7">
    <source>
        <dbReference type="ARBA" id="ARBA00022679"/>
    </source>
</evidence>
<evidence type="ECO:0000256" key="29">
    <source>
        <dbReference type="ARBA" id="ARBA00044257"/>
    </source>
</evidence>
<gene>
    <name evidence="40" type="ORF">OKIOD_LOCUS16454</name>
</gene>
<dbReference type="PROSITE" id="PS00600">
    <property type="entry name" value="AA_TRANSFER_CLASS_3"/>
    <property type="match status" value="1"/>
</dbReference>
<evidence type="ECO:0000256" key="11">
    <source>
        <dbReference type="ARBA" id="ARBA00033660"/>
    </source>
</evidence>
<evidence type="ECO:0000256" key="5">
    <source>
        <dbReference type="ARBA" id="ARBA00013049"/>
    </source>
</evidence>
<comment type="catalytic activity">
    <reaction evidence="25">
        <text>N(omega),N('omega)-dimethyl-L-arginine + pyruvate = 5-(3,3'-dimethylguanidino)-2-oxopentanoate + L-alanine</text>
        <dbReference type="Rhea" id="RHEA:77307"/>
        <dbReference type="ChEBI" id="CHEBI:15361"/>
        <dbReference type="ChEBI" id="CHEBI:57972"/>
        <dbReference type="ChEBI" id="CHEBI:197308"/>
        <dbReference type="ChEBI" id="CHEBI:197310"/>
    </reaction>
</comment>
<comment type="catalytic activity">
    <reaction evidence="11">
        <text>glyoxylate + L-alanine = glycine + pyruvate</text>
        <dbReference type="Rhea" id="RHEA:24248"/>
        <dbReference type="ChEBI" id="CHEBI:15361"/>
        <dbReference type="ChEBI" id="CHEBI:36655"/>
        <dbReference type="ChEBI" id="CHEBI:57305"/>
        <dbReference type="ChEBI" id="CHEBI:57972"/>
        <dbReference type="EC" id="2.6.1.44"/>
    </reaction>
    <physiologicalReaction direction="left-to-right" evidence="11">
        <dbReference type="Rhea" id="RHEA:24249"/>
    </physiologicalReaction>
</comment>
<evidence type="ECO:0000256" key="10">
    <source>
        <dbReference type="ARBA" id="ARBA00023128"/>
    </source>
</evidence>
<evidence type="ECO:0000256" key="21">
    <source>
        <dbReference type="ARBA" id="ARBA00043749"/>
    </source>
</evidence>
<evidence type="ECO:0000256" key="17">
    <source>
        <dbReference type="ARBA" id="ARBA00042669"/>
    </source>
</evidence>
<dbReference type="InterPro" id="IPR049704">
    <property type="entry name" value="Aminotrans_3_PPA_site"/>
</dbReference>
<dbReference type="Pfam" id="PF00202">
    <property type="entry name" value="Aminotran_3"/>
    <property type="match status" value="1"/>
</dbReference>
<comment type="catalytic activity">
    <reaction evidence="36">
        <text>oxaloacetate + L-alanine = L-aspartate + pyruvate</text>
        <dbReference type="Rhea" id="RHEA:77347"/>
        <dbReference type="ChEBI" id="CHEBI:15361"/>
        <dbReference type="ChEBI" id="CHEBI:16452"/>
        <dbReference type="ChEBI" id="CHEBI:29991"/>
        <dbReference type="ChEBI" id="CHEBI:57972"/>
    </reaction>
</comment>
<keyword evidence="9" id="KW-0809">Transit peptide</keyword>
<evidence type="ECO:0000256" key="25">
    <source>
        <dbReference type="ARBA" id="ARBA00043798"/>
    </source>
</evidence>
<keyword evidence="10" id="KW-0496">Mitochondrion</keyword>
<name>A0ABN7TCV7_OIKDI</name>
<protein>
    <recommendedName>
        <fullName evidence="13">Alanine--glyoxylate aminotransferase 2, mitochondrial</fullName>
        <ecNumber evidence="28">2.6.1.18</ecNumber>
        <ecNumber evidence="12">2.6.1.40</ecNumber>
        <ecNumber evidence="5">2.6.1.44</ecNumber>
    </recommendedName>
    <alternativeName>
        <fullName evidence="14">(R)-3-amino-2-methylpropionate--pyruvate transaminase</fullName>
    </alternativeName>
    <alternativeName>
        <fullName evidence="16">Beta-ALAAT II</fullName>
    </alternativeName>
    <alternativeName>
        <fullName evidence="17">Beta-alanine-pyruvate aminotransferase</fullName>
    </alternativeName>
    <alternativeName>
        <fullName evidence="30">D-3-aminoisobutyrate-pyruvate aminotransferase</fullName>
    </alternativeName>
    <alternativeName>
        <fullName evidence="15">D-AIBAT</fullName>
    </alternativeName>
    <alternativeName>
        <fullName evidence="29">D-beta-aminoisobutyrate-pyruvate aminotransferase</fullName>
    </alternativeName>
</protein>
<evidence type="ECO:0000256" key="18">
    <source>
        <dbReference type="ARBA" id="ARBA00043669"/>
    </source>
</evidence>
<dbReference type="InterPro" id="IPR015421">
    <property type="entry name" value="PyrdxlP-dep_Trfase_major"/>
</dbReference>
<evidence type="ECO:0000256" key="9">
    <source>
        <dbReference type="ARBA" id="ARBA00022946"/>
    </source>
</evidence>
<evidence type="ECO:0000256" key="12">
    <source>
        <dbReference type="ARBA" id="ARBA00039130"/>
    </source>
</evidence>
<comment type="catalytic activity">
    <reaction evidence="33">
        <text>2-oxohexanoate + N(omega),N(omega)-dimethyl-L-arginine = L-2-aminohexanoate + 5-(3,3-dimethylguanidino)-2-oxopentanoate</text>
        <dbReference type="Rhea" id="RHEA:77363"/>
        <dbReference type="ChEBI" id="CHEBI:35177"/>
        <dbReference type="ChEBI" id="CHEBI:58326"/>
        <dbReference type="ChEBI" id="CHEBI:58455"/>
        <dbReference type="ChEBI" id="CHEBI:197301"/>
    </reaction>
</comment>
<sequence>MSSKVFRNLRRCMSYQQNAELREKHLFPCMTAHFAEPVLIERGEMQYLYDHTGKKYLDLFAGIVTVSVGHCHPRVNKVLKEQIDQLWHTTQIYWYPQIHEYAKKLADKFPDGLDQVYFVNSGSEANDLAMMLARLHTGKFNIVALQNAYHGASPYARQLTSHGSWKYNLHGIGGVHHVPHPCTYAGDHGDNCQAYLKNFNDVIDLNIGDNLAGFWAEPIQGVGGSNMYPKGYLKGVYEKVRSMGGICVADEVQTGFGRCGTHYWGYETHDVVPDMVVMAKGIGNGFPMAAVVTTKEIASNMSKALHFNTFGGNPMACRVGMEVLDVIDDEKLQENSHVVGTYFLERMRKLMDKYDFIGDVRGMGLMLGFEMSENRDPTKPLAAAQVNKIWNECKDQGVLFGKGGAYGQTFRVKPPMCVNKEDIDFAVDVFDHACSKIE</sequence>
<dbReference type="Proteomes" id="UP001158576">
    <property type="component" value="Chromosome 2"/>
</dbReference>
<evidence type="ECO:0000256" key="26">
    <source>
        <dbReference type="ARBA" id="ARBA00043825"/>
    </source>
</evidence>
<comment type="catalytic activity">
    <reaction evidence="34">
        <text>N(omega),N(omega)-dimethyl-L-arginine + 2-oxobutanoate = 5-(3,3-dimethylguanidino)-2-oxopentanoate + (2S)-2-aminobutanoate</text>
        <dbReference type="Rhea" id="RHEA:77351"/>
        <dbReference type="ChEBI" id="CHEBI:16763"/>
        <dbReference type="ChEBI" id="CHEBI:58326"/>
        <dbReference type="ChEBI" id="CHEBI:74359"/>
        <dbReference type="ChEBI" id="CHEBI:197301"/>
    </reaction>
</comment>
<dbReference type="InterPro" id="IPR015422">
    <property type="entry name" value="PyrdxlP-dep_Trfase_small"/>
</dbReference>
<comment type="catalytic activity">
    <reaction evidence="18">
        <text>N(omega),N(omega)-dimethyl-L-arginine + pyruvate = 5-(3,3-dimethylguanidino)-2-oxopentanoate + L-alanine</text>
        <dbReference type="Rhea" id="RHEA:77303"/>
        <dbReference type="ChEBI" id="CHEBI:15361"/>
        <dbReference type="ChEBI" id="CHEBI:57972"/>
        <dbReference type="ChEBI" id="CHEBI:58326"/>
        <dbReference type="ChEBI" id="CHEBI:197301"/>
    </reaction>
</comment>
<evidence type="ECO:0000256" key="13">
    <source>
        <dbReference type="ARBA" id="ARBA00039862"/>
    </source>
</evidence>
<comment type="catalytic activity">
    <reaction evidence="20">
        <text>(R)-3-amino-2-methylpropanoate + pyruvate = 2-methyl-3-oxopropanoate + L-alanine</text>
        <dbReference type="Rhea" id="RHEA:18393"/>
        <dbReference type="ChEBI" id="CHEBI:15361"/>
        <dbReference type="ChEBI" id="CHEBI:57700"/>
        <dbReference type="ChEBI" id="CHEBI:57731"/>
        <dbReference type="ChEBI" id="CHEBI:57972"/>
        <dbReference type="EC" id="2.6.1.40"/>
    </reaction>
    <physiologicalReaction direction="left-to-right" evidence="20">
        <dbReference type="Rhea" id="RHEA:18394"/>
    </physiologicalReaction>
</comment>
<evidence type="ECO:0000256" key="15">
    <source>
        <dbReference type="ARBA" id="ARBA00041845"/>
    </source>
</evidence>
<evidence type="ECO:0000256" key="20">
    <source>
        <dbReference type="ARBA" id="ARBA00043726"/>
    </source>
</evidence>
<dbReference type="EMBL" id="OU015567">
    <property type="protein sequence ID" value="CAG5113599.1"/>
    <property type="molecule type" value="Genomic_DNA"/>
</dbReference>
<evidence type="ECO:0000256" key="27">
    <source>
        <dbReference type="ARBA" id="ARBA00043826"/>
    </source>
</evidence>
<evidence type="ECO:0000256" key="3">
    <source>
        <dbReference type="ARBA" id="ARBA00008954"/>
    </source>
</evidence>
<evidence type="ECO:0000256" key="39">
    <source>
        <dbReference type="RuleBase" id="RU003560"/>
    </source>
</evidence>
<evidence type="ECO:0000256" key="37">
    <source>
        <dbReference type="ARBA" id="ARBA00049480"/>
    </source>
</evidence>
<comment type="catalytic activity">
    <reaction evidence="37">
        <text>N(omega),N('omega)-dimethyl-L-arginine + glyoxylate = 5-(3,3'-dimethylguanidino)-2-oxopentanoate + glycine</text>
        <dbReference type="Rhea" id="RHEA:77315"/>
        <dbReference type="ChEBI" id="CHEBI:36655"/>
        <dbReference type="ChEBI" id="CHEBI:57305"/>
        <dbReference type="ChEBI" id="CHEBI:197308"/>
        <dbReference type="ChEBI" id="CHEBI:197310"/>
    </reaction>
</comment>
<evidence type="ECO:0000256" key="33">
    <source>
        <dbReference type="ARBA" id="ARBA00048500"/>
    </source>
</evidence>
<dbReference type="Gene3D" id="3.40.640.10">
    <property type="entry name" value="Type I PLP-dependent aspartate aminotransferase-like (Major domain)"/>
    <property type="match status" value="1"/>
</dbReference>
<dbReference type="EC" id="2.6.1.18" evidence="28"/>
<dbReference type="PANTHER" id="PTHR45688:SF3">
    <property type="entry name" value="ALANINE--GLYOXYLATE AMINOTRANSFERASE 2, MITOCHONDRIAL"/>
    <property type="match status" value="1"/>
</dbReference>
<evidence type="ECO:0000256" key="8">
    <source>
        <dbReference type="ARBA" id="ARBA00022898"/>
    </source>
</evidence>
<evidence type="ECO:0000313" key="41">
    <source>
        <dbReference type="Proteomes" id="UP001158576"/>
    </source>
</evidence>
<evidence type="ECO:0000256" key="38">
    <source>
        <dbReference type="ARBA" id="ARBA00058068"/>
    </source>
</evidence>
<evidence type="ECO:0000256" key="1">
    <source>
        <dbReference type="ARBA" id="ARBA00001933"/>
    </source>
</evidence>
<comment type="function">
    <text evidence="38">Multifunctional aminotransferase with a broad substrate specificity. Catalyzes the conversion of glyoxylate to glycine using alanine as the amino donor. Catalyzes metabolism of not L- but the D-isomer of D-beta-aminoisobutyric acid to generate 2-methyl-3-oxopropanoate and alanine. Catalyzes the transfer of the amino group from beta-alanine to pyruvate to yield L-alanine and 3-oxopropanoate. Can metabolize NG-monomethyl-L-arginine (NMMA), asymmetric NG,NG-dimethyl-L-arginine (ADMA) and symmetric NG,N'G-dimethyl-L-arginine (SDMA). ADMA is a potent inhibitor of nitric-oxide (NO) synthase, and this activity provides mechanism through which the kidney regulates blood pressure.</text>
</comment>
<dbReference type="PIRSF" id="PIRSF000521">
    <property type="entry name" value="Transaminase_4ab_Lys_Orn"/>
    <property type="match status" value="1"/>
</dbReference>
<dbReference type="EC" id="2.6.1.44" evidence="5"/>
<evidence type="ECO:0000256" key="24">
    <source>
        <dbReference type="ARBA" id="ARBA00043777"/>
    </source>
</evidence>
<evidence type="ECO:0000256" key="16">
    <source>
        <dbReference type="ARBA" id="ARBA00042611"/>
    </source>
</evidence>
<comment type="catalytic activity">
    <reaction evidence="26">
        <text>3-oxopropanoate + L-alanine = beta-alanine + pyruvate</text>
        <dbReference type="Rhea" id="RHEA:14077"/>
        <dbReference type="ChEBI" id="CHEBI:15361"/>
        <dbReference type="ChEBI" id="CHEBI:33190"/>
        <dbReference type="ChEBI" id="CHEBI:57966"/>
        <dbReference type="ChEBI" id="CHEBI:57972"/>
        <dbReference type="EC" id="2.6.1.18"/>
    </reaction>
    <physiologicalReaction direction="right-to-left" evidence="26">
        <dbReference type="Rhea" id="RHEA:14079"/>
    </physiologicalReaction>
</comment>
<evidence type="ECO:0000256" key="30">
    <source>
        <dbReference type="ARBA" id="ARBA00044258"/>
    </source>
</evidence>
<comment type="similarity">
    <text evidence="3 39">Belongs to the class-III pyridoxal-phosphate-dependent aminotransferase family.</text>
</comment>
<evidence type="ECO:0000256" key="23">
    <source>
        <dbReference type="ARBA" id="ARBA00043758"/>
    </source>
</evidence>
<keyword evidence="8 39" id="KW-0663">Pyridoxal phosphate</keyword>
<evidence type="ECO:0000256" key="14">
    <source>
        <dbReference type="ARBA" id="ARBA00041662"/>
    </source>
</evidence>
<proteinExistence type="inferred from homology"/>
<organism evidence="40 41">
    <name type="scientific">Oikopleura dioica</name>
    <name type="common">Tunicate</name>
    <dbReference type="NCBI Taxonomy" id="34765"/>
    <lineage>
        <taxon>Eukaryota</taxon>
        <taxon>Metazoa</taxon>
        <taxon>Chordata</taxon>
        <taxon>Tunicata</taxon>
        <taxon>Appendicularia</taxon>
        <taxon>Copelata</taxon>
        <taxon>Oikopleuridae</taxon>
        <taxon>Oikopleura</taxon>
    </lineage>
</organism>
<evidence type="ECO:0000256" key="2">
    <source>
        <dbReference type="ARBA" id="ARBA00004173"/>
    </source>
</evidence>